<dbReference type="InterPro" id="IPR003673">
    <property type="entry name" value="CoA-Trfase_fam_III"/>
</dbReference>
<keyword evidence="3" id="KW-1185">Reference proteome</keyword>
<sequence>MTTGGTPALAGIKVIELARILAGPFAGQILADLGAEVIKVESPAGDDTRQWGPPWVDRADGNREASYYHACNRGKRGVIADFNDPADLAFVRALIADADVVIENYKLGTLARFGLDYETLSADNPGLVYCSITGFGQTGPYAPRPGYDYVIQGMSGMMSLTGEPDGAPMRFGLSISDMACGLYSTIAIQAALLARANTGRGQQIDMSLLDCSVGLLANQAMSYFVTGEVPPRMGNAHASVVPYQVYALADGHLIVATANDGQFLRLARLLGLDALADDPRLQDNAGRLAHRDEMNAALSAAMAVLTKAEMRERCEANNVPVGPINRLDEVFADLQVVARGMKVELSDGLASVRSPIIFSDASLALGRASPMHGEHDAEIRGAMGLPARA</sequence>
<dbReference type="InterPro" id="IPR050483">
    <property type="entry name" value="CoA-transferase_III_domain"/>
</dbReference>
<evidence type="ECO:0000313" key="3">
    <source>
        <dbReference type="Proteomes" id="UP001595828"/>
    </source>
</evidence>
<dbReference type="Pfam" id="PF02515">
    <property type="entry name" value="CoA_transf_3"/>
    <property type="match status" value="1"/>
</dbReference>
<dbReference type="InterPro" id="IPR044855">
    <property type="entry name" value="CoA-Trfase_III_dom3_sf"/>
</dbReference>
<comment type="caution">
    <text evidence="2">The sequence shown here is derived from an EMBL/GenBank/DDBJ whole genome shotgun (WGS) entry which is preliminary data.</text>
</comment>
<evidence type="ECO:0000313" key="2">
    <source>
        <dbReference type="EMBL" id="MFC4293694.1"/>
    </source>
</evidence>
<protein>
    <submittedName>
        <fullName evidence="2">CaiB/BaiF CoA transferase family protein</fullName>
    </submittedName>
</protein>
<dbReference type="PANTHER" id="PTHR48207">
    <property type="entry name" value="SUCCINATE--HYDROXYMETHYLGLUTARATE COA-TRANSFERASE"/>
    <property type="match status" value="1"/>
</dbReference>
<dbReference type="RefSeq" id="WP_379537183.1">
    <property type="nucleotide sequence ID" value="NZ_JBHSDR010000003.1"/>
</dbReference>
<dbReference type="PANTHER" id="PTHR48207:SF3">
    <property type="entry name" value="SUCCINATE--HYDROXYMETHYLGLUTARATE COA-TRANSFERASE"/>
    <property type="match status" value="1"/>
</dbReference>
<name>A0ABV8RKB3_9SPHN</name>
<organism evidence="2 3">
    <name type="scientific">Novosphingobium tardum</name>
    <dbReference type="NCBI Taxonomy" id="1538021"/>
    <lineage>
        <taxon>Bacteria</taxon>
        <taxon>Pseudomonadati</taxon>
        <taxon>Pseudomonadota</taxon>
        <taxon>Alphaproteobacteria</taxon>
        <taxon>Sphingomonadales</taxon>
        <taxon>Sphingomonadaceae</taxon>
        <taxon>Novosphingobium</taxon>
    </lineage>
</organism>
<dbReference type="EMBL" id="JBHSDR010000003">
    <property type="protein sequence ID" value="MFC4293694.1"/>
    <property type="molecule type" value="Genomic_DNA"/>
</dbReference>
<dbReference type="Gene3D" id="3.40.50.10540">
    <property type="entry name" value="Crotonobetainyl-coa:carnitine coa-transferase, domain 1"/>
    <property type="match status" value="1"/>
</dbReference>
<proteinExistence type="predicted"/>
<gene>
    <name evidence="2" type="ORF">ACFO0A_01335</name>
</gene>
<dbReference type="Proteomes" id="UP001595828">
    <property type="component" value="Unassembled WGS sequence"/>
</dbReference>
<dbReference type="InterPro" id="IPR023606">
    <property type="entry name" value="CoA-Trfase_III_dom_1_sf"/>
</dbReference>
<reference evidence="3" key="1">
    <citation type="journal article" date="2019" name="Int. J. Syst. Evol. Microbiol.">
        <title>The Global Catalogue of Microorganisms (GCM) 10K type strain sequencing project: providing services to taxonomists for standard genome sequencing and annotation.</title>
        <authorList>
            <consortium name="The Broad Institute Genomics Platform"/>
            <consortium name="The Broad Institute Genome Sequencing Center for Infectious Disease"/>
            <person name="Wu L."/>
            <person name="Ma J."/>
        </authorList>
    </citation>
    <scope>NUCLEOTIDE SEQUENCE [LARGE SCALE GENOMIC DNA]</scope>
    <source>
        <strain evidence="3">CGMCC 1.12989</strain>
    </source>
</reference>
<dbReference type="Gene3D" id="3.30.1540.10">
    <property type="entry name" value="formyl-coa transferase, domain 3"/>
    <property type="match status" value="1"/>
</dbReference>
<evidence type="ECO:0000256" key="1">
    <source>
        <dbReference type="ARBA" id="ARBA00022679"/>
    </source>
</evidence>
<dbReference type="GO" id="GO:0016740">
    <property type="term" value="F:transferase activity"/>
    <property type="evidence" value="ECO:0007669"/>
    <property type="project" value="UniProtKB-KW"/>
</dbReference>
<dbReference type="SUPFAM" id="SSF89796">
    <property type="entry name" value="CoA-transferase family III (CaiB/BaiF)"/>
    <property type="match status" value="1"/>
</dbReference>
<accession>A0ABV8RKB3</accession>
<keyword evidence="1 2" id="KW-0808">Transferase</keyword>